<reference evidence="2 3" key="1">
    <citation type="journal article" name="Front. Microbiol.">
        <title>Sugar Metabolism of the First Thermophilic Planctomycete Thermogutta terrifontis: Comparative Genomic and Transcriptomic Approaches.</title>
        <authorList>
            <person name="Elcheninov A.G."/>
            <person name="Menzel P."/>
            <person name="Gudbergsdottir S.R."/>
            <person name="Slesarev A.I."/>
            <person name="Kadnikov V.V."/>
            <person name="Krogh A."/>
            <person name="Bonch-Osmolovskaya E.A."/>
            <person name="Peng X."/>
            <person name="Kublanov I.V."/>
        </authorList>
    </citation>
    <scope>NUCLEOTIDE SEQUENCE [LARGE SCALE GENOMIC DNA]</scope>
    <source>
        <strain evidence="2 3">R1</strain>
    </source>
</reference>
<dbReference type="RefSeq" id="WP_095415725.1">
    <property type="nucleotide sequence ID" value="NZ_CP018477.1"/>
</dbReference>
<evidence type="ECO:0000256" key="1">
    <source>
        <dbReference type="SAM" id="MobiDB-lite"/>
    </source>
</evidence>
<dbReference type="EMBL" id="CP018477">
    <property type="protein sequence ID" value="ASV75763.1"/>
    <property type="molecule type" value="Genomic_DNA"/>
</dbReference>
<feature type="compositionally biased region" description="Pro residues" evidence="1">
    <location>
        <begin position="210"/>
        <end position="237"/>
    </location>
</feature>
<name>A0A286RIH8_9BACT</name>
<evidence type="ECO:0000313" key="2">
    <source>
        <dbReference type="EMBL" id="ASV75763.1"/>
    </source>
</evidence>
<dbReference type="Proteomes" id="UP000215086">
    <property type="component" value="Chromosome"/>
</dbReference>
<organism evidence="2 3">
    <name type="scientific">Thermogutta terrifontis</name>
    <dbReference type="NCBI Taxonomy" id="1331910"/>
    <lineage>
        <taxon>Bacteria</taxon>
        <taxon>Pseudomonadati</taxon>
        <taxon>Planctomycetota</taxon>
        <taxon>Planctomycetia</taxon>
        <taxon>Pirellulales</taxon>
        <taxon>Thermoguttaceae</taxon>
        <taxon>Thermogutta</taxon>
    </lineage>
</organism>
<proteinExistence type="predicted"/>
<protein>
    <submittedName>
        <fullName evidence="2">Uncharacterized protein</fullName>
    </submittedName>
</protein>
<accession>A0A286RIH8</accession>
<sequence>MKLGQRERILALVAAVLIAFVAGRTIWAIVSTPFRIRQTARATLINSIWAKERQLQDIQKAKEQLKEWAARSLPADPAVARRLYQNWLLECAQNARLEAIQVDSGEVRREKNLFYRMPFTVRGQGTLESLTRFLYAFYSRDYLHAIQRLSITPVKEGKRIDLLISIEAIALDDAVAKDSLPSGPLVERKLPDLKEYVKTIVDRNVFVAYTPPPPPPPPSPPRPTRPVRPPTPPPEPVLDPSQFAYVNGIVEVNGKREVWLYIRTENKTLRLGENDTFEVGEVRGRVLKIGVREVNLEINGHVRTLALGDNLAAALARDRG</sequence>
<gene>
    <name evidence="2" type="ORF">THTE_3161</name>
</gene>
<keyword evidence="3" id="KW-1185">Reference proteome</keyword>
<dbReference type="OrthoDB" id="278656at2"/>
<feature type="region of interest" description="Disordered" evidence="1">
    <location>
        <begin position="208"/>
        <end position="239"/>
    </location>
</feature>
<evidence type="ECO:0000313" key="3">
    <source>
        <dbReference type="Proteomes" id="UP000215086"/>
    </source>
</evidence>
<dbReference type="KEGG" id="ttf:THTE_3161"/>
<dbReference type="AlphaFoldDB" id="A0A286RIH8"/>